<dbReference type="SMART" id="SM00131">
    <property type="entry name" value="KU"/>
    <property type="match status" value="1"/>
</dbReference>
<gene>
    <name evidence="1" type="ORF">CTOB1V02_LOCUS3480</name>
</gene>
<dbReference type="InterPro" id="IPR036880">
    <property type="entry name" value="Kunitz_BPTI_sf"/>
</dbReference>
<evidence type="ECO:0000313" key="1">
    <source>
        <dbReference type="EMBL" id="CAD7225542.1"/>
    </source>
</evidence>
<protein>
    <submittedName>
        <fullName evidence="1">Uncharacterized protein</fullName>
    </submittedName>
</protein>
<dbReference type="CDD" id="cd00109">
    <property type="entry name" value="Kunitz-type"/>
    <property type="match status" value="1"/>
</dbReference>
<dbReference type="SUPFAM" id="SSF57362">
    <property type="entry name" value="BPTI-like"/>
    <property type="match status" value="1"/>
</dbReference>
<dbReference type="GO" id="GO:0004867">
    <property type="term" value="F:serine-type endopeptidase inhibitor activity"/>
    <property type="evidence" value="ECO:0007669"/>
    <property type="project" value="InterPro"/>
</dbReference>
<organism evidence="1">
    <name type="scientific">Cyprideis torosa</name>
    <dbReference type="NCBI Taxonomy" id="163714"/>
    <lineage>
        <taxon>Eukaryota</taxon>
        <taxon>Metazoa</taxon>
        <taxon>Ecdysozoa</taxon>
        <taxon>Arthropoda</taxon>
        <taxon>Crustacea</taxon>
        <taxon>Oligostraca</taxon>
        <taxon>Ostracoda</taxon>
        <taxon>Podocopa</taxon>
        <taxon>Podocopida</taxon>
        <taxon>Cytherocopina</taxon>
        <taxon>Cytheroidea</taxon>
        <taxon>Cytherideidae</taxon>
        <taxon>Cyprideis</taxon>
    </lineage>
</organism>
<dbReference type="AlphaFoldDB" id="A0A7R8ZID2"/>
<dbReference type="PROSITE" id="PS50279">
    <property type="entry name" value="BPTI_KUNITZ_2"/>
    <property type="match status" value="1"/>
</dbReference>
<sequence length="101" mass="10919">MPVARAHVIAVVPMLFFMIMSSLASDSDTNVLSTSSNDGPVCLLPFDPGDCDGRIPVWAFVNFGVDNEGFPQLECVPRVYTGCGGNGNRFPTLQLCIEICY</sequence>
<name>A0A7R8ZID2_9CRUS</name>
<proteinExistence type="predicted"/>
<dbReference type="Pfam" id="PF00014">
    <property type="entry name" value="Kunitz_BPTI"/>
    <property type="match status" value="1"/>
</dbReference>
<dbReference type="InterPro" id="IPR002223">
    <property type="entry name" value="Kunitz_BPTI"/>
</dbReference>
<accession>A0A7R8ZID2</accession>
<dbReference type="PRINTS" id="PR00759">
    <property type="entry name" value="BASICPTASE"/>
</dbReference>
<reference evidence="1" key="1">
    <citation type="submission" date="2020-11" db="EMBL/GenBank/DDBJ databases">
        <authorList>
            <person name="Tran Van P."/>
        </authorList>
    </citation>
    <scope>NUCLEOTIDE SEQUENCE</scope>
</reference>
<dbReference type="EMBL" id="OB660596">
    <property type="protein sequence ID" value="CAD7225542.1"/>
    <property type="molecule type" value="Genomic_DNA"/>
</dbReference>
<dbReference type="Gene3D" id="4.10.410.10">
    <property type="entry name" value="Pancreatic trypsin inhibitor Kunitz domain"/>
    <property type="match status" value="1"/>
</dbReference>
<dbReference type="OrthoDB" id="6329951at2759"/>